<name>A0AAQ3ME34_9PEZI</name>
<evidence type="ECO:0000256" key="7">
    <source>
        <dbReference type="SAM" id="Phobius"/>
    </source>
</evidence>
<dbReference type="PANTHER" id="PTHR31595">
    <property type="entry name" value="LONG-CHAIN-ALCOHOL O-FATTY-ACYLTRANSFERASE 3-RELATED"/>
    <property type="match status" value="1"/>
</dbReference>
<keyword evidence="4 7" id="KW-0812">Transmembrane</keyword>
<comment type="similarity">
    <text evidence="2">Belongs to the wax synthase family.</text>
</comment>
<protein>
    <recommendedName>
        <fullName evidence="8">Wax synthase domain-containing protein</fullName>
    </recommendedName>
</protein>
<organism evidence="9 10">
    <name type="scientific">Acrodontium crateriforme</name>
    <dbReference type="NCBI Taxonomy" id="150365"/>
    <lineage>
        <taxon>Eukaryota</taxon>
        <taxon>Fungi</taxon>
        <taxon>Dikarya</taxon>
        <taxon>Ascomycota</taxon>
        <taxon>Pezizomycotina</taxon>
        <taxon>Dothideomycetes</taxon>
        <taxon>Dothideomycetidae</taxon>
        <taxon>Mycosphaerellales</taxon>
        <taxon>Teratosphaeriaceae</taxon>
        <taxon>Acrodontium</taxon>
    </lineage>
</organism>
<dbReference type="PANTHER" id="PTHR31595:SF27">
    <property type="entry name" value="WAX SYNTHASE DOMAIN-CONTAINING PROTEIN-RELATED"/>
    <property type="match status" value="1"/>
</dbReference>
<feature type="transmembrane region" description="Helical" evidence="7">
    <location>
        <begin position="179"/>
        <end position="200"/>
    </location>
</feature>
<dbReference type="InterPro" id="IPR032805">
    <property type="entry name" value="Wax_synthase_dom"/>
</dbReference>
<evidence type="ECO:0000313" key="10">
    <source>
        <dbReference type="Proteomes" id="UP001303373"/>
    </source>
</evidence>
<proteinExistence type="inferred from homology"/>
<feature type="transmembrane region" description="Helical" evidence="7">
    <location>
        <begin position="232"/>
        <end position="259"/>
    </location>
</feature>
<keyword evidence="10" id="KW-1185">Reference proteome</keyword>
<sequence length="463" mass="51501">MSDKLQAFTLPPLRSLIETAKLGSPLDEYVNVLPAGTAGSLQLLAAQQLIIIYALGFTKKGSVLRQGLFLPMLLTCLLGLNIYRQHPITSSAVYMIAVPLGAASQIFQYISLVLIKGWNFEDREKIFPSANPSQNSSSWFARAKFGLFAAYSFRHCGSPYEVGGVAQFKDNKIPTRMQFLKQTGSIVAIMFLIMDLVAYLSGTDENPAFAQSRVPFFSRLNEVTFAEVVERMVVVTLLFASNIAMLTIFIGATSLVSVASGLSDPIRWKPIFNYDHGFPYSVRRFWSHFWHVSMKDRIYTPSKYVADDVLGLPKGSLTRRYALIVLTFVASGLFHVIGEVGAGADFWEDGSFIFYVAQAFAIMAEDFVCHLYKQVTGNENSGKKKAALTWELWVGRVWLFLWLTWITPSWFYPMNRLTSGIPVFPIPSPAKAIFSLFATGGSPMSDSMASSMAMSNSTVYMTM</sequence>
<keyword evidence="5 7" id="KW-1133">Transmembrane helix</keyword>
<dbReference type="GO" id="GO:0006629">
    <property type="term" value="P:lipid metabolic process"/>
    <property type="evidence" value="ECO:0007669"/>
    <property type="project" value="InterPro"/>
</dbReference>
<evidence type="ECO:0000256" key="3">
    <source>
        <dbReference type="ARBA" id="ARBA00022679"/>
    </source>
</evidence>
<comment type="subcellular location">
    <subcellularLocation>
        <location evidence="1">Membrane</location>
        <topology evidence="1">Multi-pass membrane protein</topology>
    </subcellularLocation>
</comment>
<feature type="domain" description="Wax synthase" evidence="8">
    <location>
        <begin position="268"/>
        <end position="356"/>
    </location>
</feature>
<dbReference type="GO" id="GO:0016020">
    <property type="term" value="C:membrane"/>
    <property type="evidence" value="ECO:0007669"/>
    <property type="project" value="UniProtKB-SubCell"/>
</dbReference>
<feature type="transmembrane region" description="Helical" evidence="7">
    <location>
        <begin position="321"/>
        <end position="340"/>
    </location>
</feature>
<feature type="transmembrane region" description="Helical" evidence="7">
    <location>
        <begin position="393"/>
        <end position="412"/>
    </location>
</feature>
<evidence type="ECO:0000256" key="6">
    <source>
        <dbReference type="ARBA" id="ARBA00023136"/>
    </source>
</evidence>
<evidence type="ECO:0000313" key="9">
    <source>
        <dbReference type="EMBL" id="WPH04802.1"/>
    </source>
</evidence>
<dbReference type="Pfam" id="PF13813">
    <property type="entry name" value="MBOAT_2"/>
    <property type="match status" value="1"/>
</dbReference>
<accession>A0AAQ3ME34</accession>
<dbReference type="InterPro" id="IPR044851">
    <property type="entry name" value="Wax_synthase"/>
</dbReference>
<dbReference type="AlphaFoldDB" id="A0AAQ3ME34"/>
<dbReference type="GO" id="GO:0008374">
    <property type="term" value="F:O-acyltransferase activity"/>
    <property type="evidence" value="ECO:0007669"/>
    <property type="project" value="InterPro"/>
</dbReference>
<keyword evidence="6 7" id="KW-0472">Membrane</keyword>
<gene>
    <name evidence="9" type="ORF">R9X50_00769800</name>
</gene>
<dbReference type="EMBL" id="CP138593">
    <property type="protein sequence ID" value="WPH04802.1"/>
    <property type="molecule type" value="Genomic_DNA"/>
</dbReference>
<feature type="transmembrane region" description="Helical" evidence="7">
    <location>
        <begin position="67"/>
        <end position="86"/>
    </location>
</feature>
<evidence type="ECO:0000256" key="2">
    <source>
        <dbReference type="ARBA" id="ARBA00007282"/>
    </source>
</evidence>
<evidence type="ECO:0000256" key="1">
    <source>
        <dbReference type="ARBA" id="ARBA00004141"/>
    </source>
</evidence>
<evidence type="ECO:0000256" key="4">
    <source>
        <dbReference type="ARBA" id="ARBA00022692"/>
    </source>
</evidence>
<dbReference type="Proteomes" id="UP001303373">
    <property type="component" value="Chromosome 14"/>
</dbReference>
<feature type="transmembrane region" description="Helical" evidence="7">
    <location>
        <begin position="92"/>
        <end position="115"/>
    </location>
</feature>
<evidence type="ECO:0000259" key="8">
    <source>
        <dbReference type="Pfam" id="PF13813"/>
    </source>
</evidence>
<reference evidence="9 10" key="1">
    <citation type="submission" date="2023-11" db="EMBL/GenBank/DDBJ databases">
        <title>An acidophilic fungus is an integral part of prey digestion in a carnivorous sundew plant.</title>
        <authorList>
            <person name="Tsai I.J."/>
        </authorList>
    </citation>
    <scope>NUCLEOTIDE SEQUENCE [LARGE SCALE GENOMIC DNA]</scope>
    <source>
        <strain evidence="9">169a</strain>
    </source>
</reference>
<feature type="transmembrane region" description="Helical" evidence="7">
    <location>
        <begin position="352"/>
        <end position="372"/>
    </location>
</feature>
<keyword evidence="3" id="KW-0808">Transferase</keyword>
<feature type="transmembrane region" description="Helical" evidence="7">
    <location>
        <begin position="32"/>
        <end position="55"/>
    </location>
</feature>
<evidence type="ECO:0000256" key="5">
    <source>
        <dbReference type="ARBA" id="ARBA00022989"/>
    </source>
</evidence>